<dbReference type="AlphaFoldDB" id="A0A1D8GNW9"/>
<keyword evidence="6" id="KW-0413">Isomerase</keyword>
<dbReference type="GO" id="GO:0005975">
    <property type="term" value="P:carbohydrate metabolic process"/>
    <property type="evidence" value="ECO:0007669"/>
    <property type="project" value="InterPro"/>
</dbReference>
<dbReference type="InterPro" id="IPR016066">
    <property type="entry name" value="A-D-PHexomutase_CS"/>
</dbReference>
<organism evidence="12 13">
    <name type="scientific">Geosporobacter ferrireducens</name>
    <dbReference type="NCBI Taxonomy" id="1424294"/>
    <lineage>
        <taxon>Bacteria</taxon>
        <taxon>Bacillati</taxon>
        <taxon>Bacillota</taxon>
        <taxon>Clostridia</taxon>
        <taxon>Peptostreptococcales</taxon>
        <taxon>Thermotaleaceae</taxon>
        <taxon>Geosporobacter</taxon>
    </lineage>
</organism>
<accession>A0A1D8GNW9</accession>
<feature type="domain" description="Alpha-D-phosphohexomutase alpha/beta/alpha" evidence="10">
    <location>
        <begin position="153"/>
        <end position="248"/>
    </location>
</feature>
<evidence type="ECO:0000259" key="10">
    <source>
        <dbReference type="Pfam" id="PF02879"/>
    </source>
</evidence>
<evidence type="ECO:0000256" key="4">
    <source>
        <dbReference type="ARBA" id="ARBA00022723"/>
    </source>
</evidence>
<dbReference type="InterPro" id="IPR005841">
    <property type="entry name" value="Alpha-D-phosphohexomutase_SF"/>
</dbReference>
<dbReference type="InterPro" id="IPR005843">
    <property type="entry name" value="A-D-PHexomutase_C"/>
</dbReference>
<name>A0A1D8GNW9_9FIRM</name>
<evidence type="ECO:0000256" key="5">
    <source>
        <dbReference type="ARBA" id="ARBA00022842"/>
    </source>
</evidence>
<keyword evidence="13" id="KW-1185">Reference proteome</keyword>
<dbReference type="PANTHER" id="PTHR43771">
    <property type="entry name" value="PHOSPHOMANNOMUTASE"/>
    <property type="match status" value="1"/>
</dbReference>
<dbReference type="STRING" id="1424294.Gferi_25635"/>
<dbReference type="Pfam" id="PF02878">
    <property type="entry name" value="PGM_PMM_I"/>
    <property type="match status" value="1"/>
</dbReference>
<dbReference type="CDD" id="cd03089">
    <property type="entry name" value="PMM_PGM"/>
    <property type="match status" value="1"/>
</dbReference>
<evidence type="ECO:0000256" key="1">
    <source>
        <dbReference type="ARBA" id="ARBA00001946"/>
    </source>
</evidence>
<dbReference type="SUPFAM" id="SSF55957">
    <property type="entry name" value="Phosphoglucomutase, C-terminal domain"/>
    <property type="match status" value="1"/>
</dbReference>
<dbReference type="EMBL" id="CP017269">
    <property type="protein sequence ID" value="AOT72639.1"/>
    <property type="molecule type" value="Genomic_DNA"/>
</dbReference>
<proteinExistence type="inferred from homology"/>
<dbReference type="PROSITE" id="PS00710">
    <property type="entry name" value="PGM_PMM"/>
    <property type="match status" value="1"/>
</dbReference>
<sequence length="451" mass="50770">MKGGRLLSIYKDCDIRGIFNEDLEGETAYHIGRSIGTIMQNKTLVVGGDVRISTPLLKEKLIDGLMDSGAKIIDIGTVPTPVFYFAKGYLKADGGVAVTASHNPAKYNGFKIILSDMPIQTEDIQNIKKIVDRHAYRDAVGSYQSIEVNDAYKEYIKGLVKVYRSLKVVIDAGNGTTSIIAPQLFRNLGYTVIPLFCEYDGSFPYREPNPAIYSNLSKLQSKVLEEGADLGIAFDGDGDRVVFVDEKGRISASEESFTVFIQEYLKDKPSPVIYDIKSSSIVEKEVEKYHGKPIMERSGHAFIKKTFLENHAVLAGEISGHFFFRELGYDDGIFAALKMAEILTKNNKKLSYYTDRIEKTVMTPDLRIPYPKDCQLELLEKVESLNQQYEITKLDGIRVQFPNGWALIRQSVTEPCITIRFEADSETDLDFIKKEFLKTVPELYGKHELLL</sequence>
<keyword evidence="5 7" id="KW-0460">Magnesium</keyword>
<evidence type="ECO:0000259" key="11">
    <source>
        <dbReference type="Pfam" id="PF02880"/>
    </source>
</evidence>
<protein>
    <recommendedName>
        <fullName evidence="14">Phosphomannomutase</fullName>
    </recommendedName>
</protein>
<dbReference type="Proteomes" id="UP000095743">
    <property type="component" value="Chromosome"/>
</dbReference>
<dbReference type="Pfam" id="PF00408">
    <property type="entry name" value="PGM_PMM_IV"/>
    <property type="match status" value="1"/>
</dbReference>
<evidence type="ECO:0008006" key="14">
    <source>
        <dbReference type="Google" id="ProtNLM"/>
    </source>
</evidence>
<dbReference type="SUPFAM" id="SSF53738">
    <property type="entry name" value="Phosphoglucomutase, first 3 domains"/>
    <property type="match status" value="3"/>
</dbReference>
<dbReference type="InterPro" id="IPR005845">
    <property type="entry name" value="A-D-PHexomutase_a/b/a-II"/>
</dbReference>
<feature type="domain" description="Alpha-D-phosphohexomutase alpha/beta/alpha" evidence="9">
    <location>
        <begin position="13"/>
        <end position="134"/>
    </location>
</feature>
<dbReference type="Pfam" id="PF02879">
    <property type="entry name" value="PGM_PMM_II"/>
    <property type="match status" value="1"/>
</dbReference>
<dbReference type="Pfam" id="PF02880">
    <property type="entry name" value="PGM_PMM_III"/>
    <property type="match status" value="1"/>
</dbReference>
<dbReference type="InterPro" id="IPR005846">
    <property type="entry name" value="A-D-PHexomutase_a/b/a-III"/>
</dbReference>
<dbReference type="InterPro" id="IPR005844">
    <property type="entry name" value="A-D-PHexomutase_a/b/a-I"/>
</dbReference>
<evidence type="ECO:0000313" key="13">
    <source>
        <dbReference type="Proteomes" id="UP000095743"/>
    </source>
</evidence>
<feature type="domain" description="Alpha-D-phosphohexomutase C-terminal" evidence="8">
    <location>
        <begin position="382"/>
        <end position="437"/>
    </location>
</feature>
<dbReference type="InterPro" id="IPR016055">
    <property type="entry name" value="A-D-PHexomutase_a/b/a-I/II/III"/>
</dbReference>
<keyword evidence="3" id="KW-0597">Phosphoprotein</keyword>
<dbReference type="PANTHER" id="PTHR43771:SF2">
    <property type="entry name" value="PHOSPHOMANNOMUTASE_PHOSPHOGLUCOMUTASE"/>
    <property type="match status" value="1"/>
</dbReference>
<dbReference type="OrthoDB" id="9806956at2"/>
<reference evidence="12 13" key="1">
    <citation type="submission" date="2016-09" db="EMBL/GenBank/DDBJ databases">
        <title>Genomic analysis reveals versatility of anaerobic energy metabolism of Geosporobacter ferrireducens IRF9 of phylum Firmicutes.</title>
        <authorList>
            <person name="Kim S.-J."/>
        </authorList>
    </citation>
    <scope>NUCLEOTIDE SEQUENCE [LARGE SCALE GENOMIC DNA]</scope>
    <source>
        <strain evidence="12 13">IRF9</strain>
    </source>
</reference>
<evidence type="ECO:0000256" key="6">
    <source>
        <dbReference type="ARBA" id="ARBA00023235"/>
    </source>
</evidence>
<feature type="domain" description="Alpha-D-phosphohexomutase alpha/beta/alpha" evidence="11">
    <location>
        <begin position="259"/>
        <end position="356"/>
    </location>
</feature>
<dbReference type="InterPro" id="IPR036900">
    <property type="entry name" value="A-D-PHexomutase_C_sf"/>
</dbReference>
<comment type="cofactor">
    <cofactor evidence="1">
        <name>Mg(2+)</name>
        <dbReference type="ChEBI" id="CHEBI:18420"/>
    </cofactor>
</comment>
<dbReference type="Gene3D" id="3.30.310.50">
    <property type="entry name" value="Alpha-D-phosphohexomutase, C-terminal domain"/>
    <property type="match status" value="1"/>
</dbReference>
<evidence type="ECO:0000313" key="12">
    <source>
        <dbReference type="EMBL" id="AOT72639.1"/>
    </source>
</evidence>
<keyword evidence="4 7" id="KW-0479">Metal-binding</keyword>
<evidence type="ECO:0000256" key="3">
    <source>
        <dbReference type="ARBA" id="ARBA00022553"/>
    </source>
</evidence>
<evidence type="ECO:0000256" key="2">
    <source>
        <dbReference type="ARBA" id="ARBA00010231"/>
    </source>
</evidence>
<dbReference type="GO" id="GO:0016868">
    <property type="term" value="F:intramolecular phosphotransferase activity"/>
    <property type="evidence" value="ECO:0007669"/>
    <property type="project" value="InterPro"/>
</dbReference>
<evidence type="ECO:0000259" key="9">
    <source>
        <dbReference type="Pfam" id="PF02878"/>
    </source>
</evidence>
<comment type="similarity">
    <text evidence="2 7">Belongs to the phosphohexose mutase family.</text>
</comment>
<gene>
    <name evidence="12" type="ORF">Gferi_25635</name>
</gene>
<dbReference type="GO" id="GO:0000287">
    <property type="term" value="F:magnesium ion binding"/>
    <property type="evidence" value="ECO:0007669"/>
    <property type="project" value="InterPro"/>
</dbReference>
<dbReference type="Gene3D" id="3.40.120.10">
    <property type="entry name" value="Alpha-D-Glucose-1,6-Bisphosphate, subunit A, domain 3"/>
    <property type="match status" value="3"/>
</dbReference>
<evidence type="ECO:0000259" key="8">
    <source>
        <dbReference type="Pfam" id="PF00408"/>
    </source>
</evidence>
<evidence type="ECO:0000256" key="7">
    <source>
        <dbReference type="RuleBase" id="RU004326"/>
    </source>
</evidence>
<dbReference type="KEGG" id="gfe:Gferi_25635"/>
<dbReference type="PRINTS" id="PR00509">
    <property type="entry name" value="PGMPMM"/>
</dbReference>